<accession>K3Y447</accession>
<reference evidence="3" key="1">
    <citation type="journal article" date="2012" name="Nat. Biotechnol.">
        <title>Reference genome sequence of the model plant Setaria.</title>
        <authorList>
            <person name="Bennetzen J.L."/>
            <person name="Schmutz J."/>
            <person name="Wang H."/>
            <person name="Percifield R."/>
            <person name="Hawkins J."/>
            <person name="Pontaroli A.C."/>
            <person name="Estep M."/>
            <person name="Feng L."/>
            <person name="Vaughn J.N."/>
            <person name="Grimwood J."/>
            <person name="Jenkins J."/>
            <person name="Barry K."/>
            <person name="Lindquist E."/>
            <person name="Hellsten U."/>
            <person name="Deshpande S."/>
            <person name="Wang X."/>
            <person name="Wu X."/>
            <person name="Mitros T."/>
            <person name="Triplett J."/>
            <person name="Yang X."/>
            <person name="Ye C.Y."/>
            <person name="Mauro-Herrera M."/>
            <person name="Wang L."/>
            <person name="Li P."/>
            <person name="Sharma M."/>
            <person name="Sharma R."/>
            <person name="Ronald P.C."/>
            <person name="Panaud O."/>
            <person name="Kellogg E.A."/>
            <person name="Brutnell T.P."/>
            <person name="Doust A.N."/>
            <person name="Tuskan G.A."/>
            <person name="Rokhsar D."/>
            <person name="Devos K.M."/>
        </authorList>
    </citation>
    <scope>NUCLEOTIDE SEQUENCE [LARGE SCALE GENOMIC DNA]</scope>
    <source>
        <strain evidence="3">cv. Yugu1</strain>
    </source>
</reference>
<dbReference type="Proteomes" id="UP000004995">
    <property type="component" value="Unassembled WGS sequence"/>
</dbReference>
<dbReference type="InParanoid" id="K3Y447"/>
<reference evidence="2" key="2">
    <citation type="submission" date="2018-08" db="UniProtKB">
        <authorList>
            <consortium name="EnsemblPlants"/>
        </authorList>
    </citation>
    <scope>IDENTIFICATION</scope>
    <source>
        <strain evidence="2">Yugu1</strain>
    </source>
</reference>
<organism evidence="2 3">
    <name type="scientific">Setaria italica</name>
    <name type="common">Foxtail millet</name>
    <name type="synonym">Panicum italicum</name>
    <dbReference type="NCBI Taxonomy" id="4555"/>
    <lineage>
        <taxon>Eukaryota</taxon>
        <taxon>Viridiplantae</taxon>
        <taxon>Streptophyta</taxon>
        <taxon>Embryophyta</taxon>
        <taxon>Tracheophyta</taxon>
        <taxon>Spermatophyta</taxon>
        <taxon>Magnoliopsida</taxon>
        <taxon>Liliopsida</taxon>
        <taxon>Poales</taxon>
        <taxon>Poaceae</taxon>
        <taxon>PACMAD clade</taxon>
        <taxon>Panicoideae</taxon>
        <taxon>Panicodae</taxon>
        <taxon>Paniceae</taxon>
        <taxon>Cenchrinae</taxon>
        <taxon>Setaria</taxon>
    </lineage>
</organism>
<dbReference type="FunCoup" id="K3Y447">
    <property type="interactions" value="304"/>
</dbReference>
<name>K3Y447_SETIT</name>
<dbReference type="EnsemblPlants" id="KQL11709">
    <property type="protein sequence ID" value="KQL11709"/>
    <property type="gene ID" value="SETIT_008985mg"/>
</dbReference>
<dbReference type="AlphaFoldDB" id="K3Y447"/>
<dbReference type="Gramene" id="KQL11709">
    <property type="protein sequence ID" value="KQL11709"/>
    <property type="gene ID" value="SETIT_008985mg"/>
</dbReference>
<sequence length="89" mass="10043">MVLLSPSRRKLWMAASPEPHTSRSQEADSMAGPAPWRRARTVADASRRWMGQPQSSTMQRFFKTCAAARFRVLALMSSIAARKLLRPVK</sequence>
<protein>
    <submittedName>
        <fullName evidence="2">Uncharacterized protein</fullName>
    </submittedName>
</protein>
<dbReference type="EMBL" id="AGNK02002646">
    <property type="status" value="NOT_ANNOTATED_CDS"/>
    <property type="molecule type" value="Genomic_DNA"/>
</dbReference>
<keyword evidence="3" id="KW-1185">Reference proteome</keyword>
<evidence type="ECO:0000313" key="2">
    <source>
        <dbReference type="EnsemblPlants" id="KQL11709"/>
    </source>
</evidence>
<dbReference type="eggNOG" id="ENOG502R515">
    <property type="taxonomic scope" value="Eukaryota"/>
</dbReference>
<evidence type="ECO:0000256" key="1">
    <source>
        <dbReference type="SAM" id="MobiDB-lite"/>
    </source>
</evidence>
<dbReference type="HOGENOM" id="CLU_2642514_0_0_1"/>
<proteinExistence type="predicted"/>
<feature type="region of interest" description="Disordered" evidence="1">
    <location>
        <begin position="1"/>
        <end position="36"/>
    </location>
</feature>
<evidence type="ECO:0000313" key="3">
    <source>
        <dbReference type="Proteomes" id="UP000004995"/>
    </source>
</evidence>